<dbReference type="NCBIfam" id="NF007980">
    <property type="entry name" value="PRK10707.1"/>
    <property type="match status" value="1"/>
</dbReference>
<dbReference type="PANTHER" id="PTHR12992:SF11">
    <property type="entry name" value="MITOCHONDRIAL COENZYME A DIPHOSPHATASE NUDT8"/>
    <property type="match status" value="1"/>
</dbReference>
<keyword evidence="6" id="KW-0460">Magnesium</keyword>
<sequence length="205" mass="22440">MSSEIQPITFPFPPLTDDLANFVTRFQLQRAPQAKPVRQVRKAAVLVPIVCHADAPTLLLTRRASTLRKHAGQVAFPGGAADSSDASLIATALREAQEEVSIAPEVVTVLGTLPPLDSVSGFQVTPVVGLLPANIRVAPNADEVAELFEMPLTDAFSLARYYPLDIERQRQTHRVYLSWYRQQFVWGLTAAIIRQLALQVSASTL</sequence>
<keyword evidence="4" id="KW-0479">Metal-binding</keyword>
<keyword evidence="7" id="KW-0464">Manganese</keyword>
<dbReference type="InterPro" id="IPR000059">
    <property type="entry name" value="NUDIX_hydrolase_NudL_CS"/>
</dbReference>
<comment type="cofactor">
    <cofactor evidence="2">
        <name>Mg(2+)</name>
        <dbReference type="ChEBI" id="CHEBI:18420"/>
    </cofactor>
</comment>
<dbReference type="EMBL" id="CP081864">
    <property type="protein sequence ID" value="QZN97717.1"/>
    <property type="molecule type" value="Genomic_DNA"/>
</dbReference>
<comment type="similarity">
    <text evidence="3">Belongs to the Nudix hydrolase family. PCD1 subfamily.</text>
</comment>
<gene>
    <name evidence="9" type="ORF">K6K13_10645</name>
</gene>
<dbReference type="Pfam" id="PF00293">
    <property type="entry name" value="NUDIX"/>
    <property type="match status" value="1"/>
</dbReference>
<dbReference type="InterPro" id="IPR045121">
    <property type="entry name" value="CoAse"/>
</dbReference>
<dbReference type="RefSeq" id="WP_222160752.1">
    <property type="nucleotide sequence ID" value="NZ_CP081864.1"/>
</dbReference>
<keyword evidence="10" id="KW-1185">Reference proteome</keyword>
<dbReference type="SUPFAM" id="SSF55811">
    <property type="entry name" value="Nudix"/>
    <property type="match status" value="1"/>
</dbReference>
<comment type="cofactor">
    <cofactor evidence="1">
        <name>Mn(2+)</name>
        <dbReference type="ChEBI" id="CHEBI:29035"/>
    </cofactor>
</comment>
<evidence type="ECO:0000313" key="9">
    <source>
        <dbReference type="EMBL" id="QZN97717.1"/>
    </source>
</evidence>
<accession>A0ABX9ARB4</accession>
<evidence type="ECO:0000256" key="2">
    <source>
        <dbReference type="ARBA" id="ARBA00001946"/>
    </source>
</evidence>
<evidence type="ECO:0000256" key="4">
    <source>
        <dbReference type="ARBA" id="ARBA00022723"/>
    </source>
</evidence>
<dbReference type="InterPro" id="IPR000086">
    <property type="entry name" value="NUDIX_hydrolase_dom"/>
</dbReference>
<proteinExistence type="inferred from homology"/>
<organism evidence="9 10">
    <name type="scientific">Symbiopectobacterium purcellii</name>
    <dbReference type="NCBI Taxonomy" id="2871826"/>
    <lineage>
        <taxon>Bacteria</taxon>
        <taxon>Pseudomonadati</taxon>
        <taxon>Pseudomonadota</taxon>
        <taxon>Gammaproteobacteria</taxon>
        <taxon>Enterobacterales</taxon>
        <taxon>Enterobacteriaceae</taxon>
    </lineage>
</organism>
<feature type="domain" description="Nudix hydrolase" evidence="8">
    <location>
        <begin position="40"/>
        <end position="172"/>
    </location>
</feature>
<dbReference type="CDD" id="cd03426">
    <property type="entry name" value="NUDIX_CoAse_Nudt7"/>
    <property type="match status" value="1"/>
</dbReference>
<evidence type="ECO:0000313" key="10">
    <source>
        <dbReference type="Proteomes" id="UP000825886"/>
    </source>
</evidence>
<evidence type="ECO:0000256" key="1">
    <source>
        <dbReference type="ARBA" id="ARBA00001936"/>
    </source>
</evidence>
<keyword evidence="5" id="KW-0378">Hydrolase</keyword>
<dbReference type="InterPro" id="IPR015797">
    <property type="entry name" value="NUDIX_hydrolase-like_dom_sf"/>
</dbReference>
<dbReference type="Proteomes" id="UP000825886">
    <property type="component" value="Chromosome"/>
</dbReference>
<evidence type="ECO:0000256" key="5">
    <source>
        <dbReference type="ARBA" id="ARBA00022801"/>
    </source>
</evidence>
<evidence type="ECO:0000256" key="3">
    <source>
        <dbReference type="ARBA" id="ARBA00006506"/>
    </source>
</evidence>
<dbReference type="PROSITE" id="PS01293">
    <property type="entry name" value="NUDIX_COA"/>
    <property type="match status" value="1"/>
</dbReference>
<name>A0ABX9ARB4_9ENTR</name>
<protein>
    <submittedName>
        <fullName evidence="9">CoA pyrophosphatase</fullName>
    </submittedName>
</protein>
<dbReference type="Gene3D" id="3.90.79.10">
    <property type="entry name" value="Nucleoside Triphosphate Pyrophosphohydrolase"/>
    <property type="match status" value="1"/>
</dbReference>
<dbReference type="PANTHER" id="PTHR12992">
    <property type="entry name" value="NUDIX HYDROLASE"/>
    <property type="match status" value="1"/>
</dbReference>
<evidence type="ECO:0000259" key="8">
    <source>
        <dbReference type="PROSITE" id="PS51462"/>
    </source>
</evidence>
<dbReference type="PROSITE" id="PS51462">
    <property type="entry name" value="NUDIX"/>
    <property type="match status" value="1"/>
</dbReference>
<reference evidence="9 10" key="1">
    <citation type="submission" date="2021-08" db="EMBL/GenBank/DDBJ databases">
        <title>Culture and genomic analysis of Symbiopectobacterium purcellii sp. nov. gen. nov., isolated from the leafhopper Empoasca decipiens.</title>
        <authorList>
            <person name="Nadal-Jimenez P."/>
            <person name="Siozios S."/>
            <person name="Halliday N."/>
            <person name="Camara M."/>
            <person name="Hurst G.D.D."/>
        </authorList>
    </citation>
    <scope>NUCLEOTIDE SEQUENCE [LARGE SCALE GENOMIC DNA]</scope>
    <source>
        <strain evidence="9 10">SyEd1</strain>
    </source>
</reference>
<evidence type="ECO:0000256" key="7">
    <source>
        <dbReference type="ARBA" id="ARBA00023211"/>
    </source>
</evidence>
<evidence type="ECO:0000256" key="6">
    <source>
        <dbReference type="ARBA" id="ARBA00022842"/>
    </source>
</evidence>